<dbReference type="NCBIfam" id="TIGR04183">
    <property type="entry name" value="Por_Secre_tail"/>
    <property type="match status" value="1"/>
</dbReference>
<dbReference type="Pfam" id="PF19081">
    <property type="entry name" value="Ig_7"/>
    <property type="match status" value="2"/>
</dbReference>
<dbReference type="EMBL" id="VTWT01000001">
    <property type="protein sequence ID" value="KAA9345966.1"/>
    <property type="molecule type" value="Genomic_DNA"/>
</dbReference>
<dbReference type="SUPFAM" id="SSF49299">
    <property type="entry name" value="PKD domain"/>
    <property type="match status" value="1"/>
</dbReference>
<evidence type="ECO:0000313" key="6">
    <source>
        <dbReference type="Proteomes" id="UP000326570"/>
    </source>
</evidence>
<dbReference type="InterPro" id="IPR035986">
    <property type="entry name" value="PKD_dom_sf"/>
</dbReference>
<feature type="domain" description="PKD/Chitinase" evidence="4">
    <location>
        <begin position="834"/>
        <end position="914"/>
    </location>
</feature>
<dbReference type="PANTHER" id="PTHR44427">
    <property type="entry name" value="CARCINOEMBRYONIC ANTIGEN-RELATED CELL ADHESION MOLECULE 19"/>
    <property type="match status" value="1"/>
</dbReference>
<dbReference type="RefSeq" id="WP_150902109.1">
    <property type="nucleotide sequence ID" value="NZ_VTWT01000001.1"/>
</dbReference>
<sequence length="1150" mass="118528">METRLSLRQWLRKKQVARPENQSGRIMLAVLLMLFLSSTYALAQTRYVQAPPIANGTSGSNRGPNGSVDFQRTAALYLGTELTLIPNTAITHLGFNIQTPAAAAASGTIKIYLVNTADATYGRGGNWANIISTPTAMQLVYNGPLTIPTTAGAFNVTLQTPFTYTGGNMYLAYEWNATTKSAASAIYNANTNLTNGLITGTGTALPATLTNASNFRPVLQLGYTPPPNDLQVAQVFSLGKLPILPAVNPHVVSALVINRGRNAQNNVTVSLAVTGANTFNTTATLASIAAGDTAAVVFPGYTPTVAGSNTITVSVPNDDYNGNNTGTYAQLVTNDALSYAEGNPPVASTALRPVAPNGTLLAKYTLSGTQTVSIPTVRLMISSDPNNVTKTVYAVIQDAAGTQIARSDNYIIQTADLNTLKDFTITSPPVLTNTSFYVGMAATPSATNYFPLGVQSEPLTRFNTFFTGPIGGGTVPGQLAFGYRLIIEPVLMPYTAPNAELLAITSPVNSCSFTATEQVCVTILNSGGVALSNFPVSFTVNGTSPVTETFTGTIAPGASASYCFTARVNLTAAGPYTIAATVNTPNDADPTDNTKTVTVNAVQAGAVTAANVSRCGPGTATITASAPNADIFVYYDAATGGNEVGTGSSFTTGNLTASTTYHVQAFRAAPAGKVGPTSNTIGAGGYGNFSNYTVFNALVPIRIDSVKLFSDGPLTATIGVFDTLTGNRIDSVTVTLPGAGAHTVFLGLDVPTGNGYGLGVFTYNSGTGQLYRNTAGASFPYTLPGVVSITGNNFQFPVNTSPRYYYFYNWSVSTRACPSARVPVQVTINTPPATPTITAGGPTGVCSGGSVTLTAATTTSGATYQWYLNGSAIQGATNATYAATAAGNYTVIATVANCNSAPSSITAITDGMPATPTITAGGPTTICQGNTVTLTGSSSTTGVIYQWFLNGTAIPGANTPTYTVNSAGAYTVVATSTANCTSTSTTTNITVDPLPATPTITQSGGTLTSSAATGNQWYLNGTAIAGATGQTYVATANGAYTVVTTSTNGCPSAPSVAVNIINTGIAGDLSDLNVQVYPNPASELVFVKLGGPEQKASITLYNLTGQQLLSETIYGKESLRTIDVKTYSKGTYLLKITTEKGSRISKVLIQ</sequence>
<dbReference type="Gene3D" id="2.60.40.10">
    <property type="entry name" value="Immunoglobulins"/>
    <property type="match status" value="3"/>
</dbReference>
<dbReference type="InterPro" id="IPR026444">
    <property type="entry name" value="Secre_tail"/>
</dbReference>
<organism evidence="5 6">
    <name type="scientific">Adhaeribacter soli</name>
    <dbReference type="NCBI Taxonomy" id="2607655"/>
    <lineage>
        <taxon>Bacteria</taxon>
        <taxon>Pseudomonadati</taxon>
        <taxon>Bacteroidota</taxon>
        <taxon>Cytophagia</taxon>
        <taxon>Cytophagales</taxon>
        <taxon>Hymenobacteraceae</taxon>
        <taxon>Adhaeribacter</taxon>
    </lineage>
</organism>
<keyword evidence="1" id="KW-0732">Signal</keyword>
<keyword evidence="6" id="KW-1185">Reference proteome</keyword>
<dbReference type="SMART" id="SM00089">
    <property type="entry name" value="PKD"/>
    <property type="match status" value="2"/>
</dbReference>
<dbReference type="InterPro" id="IPR013783">
    <property type="entry name" value="Ig-like_fold"/>
</dbReference>
<comment type="caution">
    <text evidence="5">The sequence shown here is derived from an EMBL/GenBank/DDBJ whole genome shotgun (WGS) entry which is preliminary data.</text>
</comment>
<reference evidence="5 6" key="1">
    <citation type="submission" date="2019-09" db="EMBL/GenBank/DDBJ databases">
        <title>Genome sequence of Adhaeribacter sp. M2.</title>
        <authorList>
            <person name="Srinivasan S."/>
        </authorList>
    </citation>
    <scope>NUCLEOTIDE SEQUENCE [LARGE SCALE GENOMIC DNA]</scope>
    <source>
        <strain evidence="5 6">M2</strain>
    </source>
</reference>
<evidence type="ECO:0000313" key="5">
    <source>
        <dbReference type="EMBL" id="KAA9345966.1"/>
    </source>
</evidence>
<dbReference type="InterPro" id="IPR044023">
    <property type="entry name" value="Ig_7"/>
</dbReference>
<keyword evidence="2" id="KW-0325">Glycoprotein</keyword>
<dbReference type="PANTHER" id="PTHR44427:SF1">
    <property type="entry name" value="CARCINOEMBRYONIC ANTIGEN-RELATED CELL ADHESION MOLECULE 1"/>
    <property type="match status" value="1"/>
</dbReference>
<name>A0A5N1J4X8_9BACT</name>
<gene>
    <name evidence="5" type="ORF">F0P94_02470</name>
</gene>
<evidence type="ECO:0000256" key="2">
    <source>
        <dbReference type="ARBA" id="ARBA00023180"/>
    </source>
</evidence>
<dbReference type="AlphaFoldDB" id="A0A5N1J4X8"/>
<evidence type="ECO:0000256" key="3">
    <source>
        <dbReference type="ARBA" id="ARBA00023319"/>
    </source>
</evidence>
<dbReference type="InterPro" id="IPR050831">
    <property type="entry name" value="CEA_cell_adhesion"/>
</dbReference>
<evidence type="ECO:0000256" key="1">
    <source>
        <dbReference type="ARBA" id="ARBA00022729"/>
    </source>
</evidence>
<keyword evidence="3" id="KW-0393">Immunoglobulin domain</keyword>
<protein>
    <submittedName>
        <fullName evidence="5">T9SS type A sorting domain-containing protein</fullName>
    </submittedName>
</protein>
<evidence type="ECO:0000259" key="4">
    <source>
        <dbReference type="SMART" id="SM00089"/>
    </source>
</evidence>
<dbReference type="InterPro" id="IPR022409">
    <property type="entry name" value="PKD/Chitinase_dom"/>
</dbReference>
<dbReference type="Pfam" id="PF18962">
    <property type="entry name" value="Por_Secre_tail"/>
    <property type="match status" value="1"/>
</dbReference>
<accession>A0A5N1J4X8</accession>
<proteinExistence type="predicted"/>
<feature type="domain" description="PKD/Chitinase" evidence="4">
    <location>
        <begin position="915"/>
        <end position="994"/>
    </location>
</feature>
<dbReference type="Proteomes" id="UP000326570">
    <property type="component" value="Unassembled WGS sequence"/>
</dbReference>